<dbReference type="HOGENOM" id="CLU_1218486_0_0_11"/>
<dbReference type="InterPro" id="IPR021517">
    <property type="entry name" value="DUF3180"/>
</dbReference>
<evidence type="ECO:0008006" key="5">
    <source>
        <dbReference type="Google" id="ProtNLM"/>
    </source>
</evidence>
<evidence type="ECO:0000313" key="4">
    <source>
        <dbReference type="Proteomes" id="UP000006666"/>
    </source>
</evidence>
<keyword evidence="2" id="KW-0812">Transmembrane</keyword>
<dbReference type="STRING" id="478801.Ksed_24740"/>
<feature type="region of interest" description="Disordered" evidence="1">
    <location>
        <begin position="1"/>
        <end position="44"/>
    </location>
</feature>
<organism evidence="3 4">
    <name type="scientific">Kytococcus sedentarius (strain ATCC 14392 / DSM 20547 / JCM 11482 / CCUG 33030 / NBRC 15357 / NCTC 11040 / CCM 314 / 541)</name>
    <name type="common">Micrococcus sedentarius</name>
    <dbReference type="NCBI Taxonomy" id="478801"/>
    <lineage>
        <taxon>Bacteria</taxon>
        <taxon>Bacillati</taxon>
        <taxon>Actinomycetota</taxon>
        <taxon>Actinomycetes</taxon>
        <taxon>Micrococcales</taxon>
        <taxon>Kytococcaceae</taxon>
        <taxon>Kytococcus</taxon>
    </lineage>
</organism>
<dbReference type="KEGG" id="kse:Ksed_24740"/>
<evidence type="ECO:0000256" key="2">
    <source>
        <dbReference type="SAM" id="Phobius"/>
    </source>
</evidence>
<reference evidence="3 4" key="1">
    <citation type="journal article" date="2009" name="Stand. Genomic Sci.">
        <title>Complete genome sequence of Kytococcus sedentarius type strain (541).</title>
        <authorList>
            <person name="Sims D."/>
            <person name="Brettin T."/>
            <person name="Detter J.C."/>
            <person name="Han C."/>
            <person name="Lapidus A."/>
            <person name="Copeland A."/>
            <person name="Glavina Del Rio T."/>
            <person name="Nolan M."/>
            <person name="Chen F."/>
            <person name="Lucas S."/>
            <person name="Tice H."/>
            <person name="Cheng J.F."/>
            <person name="Bruce D."/>
            <person name="Goodwin L."/>
            <person name="Pitluck S."/>
            <person name="Ovchinnikova G."/>
            <person name="Pati A."/>
            <person name="Ivanova N."/>
            <person name="Mavrommatis K."/>
            <person name="Chen A."/>
            <person name="Palaniappan K."/>
            <person name="D'haeseleer P."/>
            <person name="Chain P."/>
            <person name="Bristow J."/>
            <person name="Eisen J.A."/>
            <person name="Markowitz V."/>
            <person name="Hugenholtz P."/>
            <person name="Schneider S."/>
            <person name="Goker M."/>
            <person name="Pukall R."/>
            <person name="Kyrpides N.C."/>
            <person name="Klenk H.P."/>
        </authorList>
    </citation>
    <scope>NUCLEOTIDE SEQUENCE [LARGE SCALE GENOMIC DNA]</scope>
    <source>
        <strain evidence="4">ATCC 14392 / DSM 20547 / JCM 11482 / CCUG 33030 / NBRC 15357 / NCTC 11040 / CCM 314 / 541</strain>
    </source>
</reference>
<name>C7NFT1_KYTSD</name>
<feature type="transmembrane region" description="Helical" evidence="2">
    <location>
        <begin position="129"/>
        <end position="153"/>
    </location>
</feature>
<dbReference type="EMBL" id="CP001686">
    <property type="protein sequence ID" value="ACV07439.1"/>
    <property type="molecule type" value="Genomic_DNA"/>
</dbReference>
<feature type="transmembrane region" description="Helical" evidence="2">
    <location>
        <begin position="49"/>
        <end position="68"/>
    </location>
</feature>
<sequence>MSRDAQFPDDVDGADGTRRDDRASRSPRSGPPDGGDPRRGGPGTRPGQLLLTFLAAGVVGWALASWWLGQGNAVPVRAVLGMVLDVVFSLVLLGAALWVWRTSRARGRGPNPREERIRHRAPSPQTARIIVVAAIAAAWAGAALAGAFSGLFVAGLPNADVPSVREDLLRTGLQVGTFGLLAIVGQVSQWLCRVPPEDGEDGGEGGSRQPSPGRSTPALGRTSTERA</sequence>
<keyword evidence="2" id="KW-0472">Membrane</keyword>
<dbReference type="AlphaFoldDB" id="C7NFT1"/>
<accession>C7NFT1</accession>
<gene>
    <name evidence="3" type="ordered locus">Ksed_24740</name>
</gene>
<proteinExistence type="predicted"/>
<feature type="region of interest" description="Disordered" evidence="1">
    <location>
        <begin position="194"/>
        <end position="227"/>
    </location>
</feature>
<evidence type="ECO:0000256" key="1">
    <source>
        <dbReference type="SAM" id="MobiDB-lite"/>
    </source>
</evidence>
<protein>
    <recommendedName>
        <fullName evidence="5">DUF3180 domain-containing protein</fullName>
    </recommendedName>
</protein>
<evidence type="ECO:0000313" key="3">
    <source>
        <dbReference type="EMBL" id="ACV07439.1"/>
    </source>
</evidence>
<feature type="compositionally biased region" description="Basic and acidic residues" evidence="1">
    <location>
        <begin position="15"/>
        <end position="24"/>
    </location>
</feature>
<dbReference type="Proteomes" id="UP000006666">
    <property type="component" value="Chromosome"/>
</dbReference>
<keyword evidence="2" id="KW-1133">Transmembrane helix</keyword>
<feature type="transmembrane region" description="Helical" evidence="2">
    <location>
        <begin position="80"/>
        <end position="100"/>
    </location>
</feature>
<dbReference type="RefSeq" id="WP_015780365.1">
    <property type="nucleotide sequence ID" value="NC_013169.1"/>
</dbReference>
<keyword evidence="4" id="KW-1185">Reference proteome</keyword>
<dbReference type="Pfam" id="PF11377">
    <property type="entry name" value="DUF3180"/>
    <property type="match status" value="1"/>
</dbReference>